<reference evidence="1 2" key="1">
    <citation type="journal article" date="2017" name="Int. J. Syst. Evol. Microbiol.">
        <title>Photobacterium alginatilyticum sp. nov., a marine bacterium isolated from bottom seawater.</title>
        <authorList>
            <person name="Wang X."/>
            <person name="Wang Y."/>
            <person name="Yang X."/>
            <person name="Sun H."/>
            <person name="Li B."/>
            <person name="Zhang X.H."/>
        </authorList>
    </citation>
    <scope>NUCLEOTIDE SEQUENCE [LARGE SCALE GENOMIC DNA]</scope>
    <source>
        <strain evidence="1 2">P03D4</strain>
    </source>
</reference>
<comment type="caution">
    <text evidence="1">The sequence shown here is derived from an EMBL/GenBank/DDBJ whole genome shotgun (WGS) entry which is preliminary data.</text>
</comment>
<protein>
    <submittedName>
        <fullName evidence="1">Uncharacterized protein</fullName>
    </submittedName>
</protein>
<evidence type="ECO:0000313" key="1">
    <source>
        <dbReference type="EMBL" id="NBI56321.1"/>
    </source>
</evidence>
<accession>A0ABW9YSA7</accession>
<keyword evidence="2" id="KW-1185">Reference proteome</keyword>
<evidence type="ECO:0000313" key="2">
    <source>
        <dbReference type="Proteomes" id="UP000738517"/>
    </source>
</evidence>
<gene>
    <name evidence="1" type="ORF">EIZ48_27995</name>
</gene>
<dbReference type="EMBL" id="RSEJ01000080">
    <property type="protein sequence ID" value="NBI56321.1"/>
    <property type="molecule type" value="Genomic_DNA"/>
</dbReference>
<sequence>MALFPVLDSDEYENREEWNFLAITVFDHWLSQDEAIRYFDHRTDNEQASFDTTWSNFYQLLASELDPYLVKYRSPSRVVFKEPKSVELLASRLSIAKDGSFITLVFPEQRAIYEQYYDDTHLLYFECTEKVKPLLDLVKSSGLYSLSRI</sequence>
<dbReference type="RefSeq" id="WP_160658634.1">
    <property type="nucleotide sequence ID" value="NZ_RSEJ01000080.1"/>
</dbReference>
<organism evidence="1 2">
    <name type="scientific">Photobacterium alginatilyticum</name>
    <dbReference type="NCBI Taxonomy" id="1775171"/>
    <lineage>
        <taxon>Bacteria</taxon>
        <taxon>Pseudomonadati</taxon>
        <taxon>Pseudomonadota</taxon>
        <taxon>Gammaproteobacteria</taxon>
        <taxon>Vibrionales</taxon>
        <taxon>Vibrionaceae</taxon>
        <taxon>Photobacterium</taxon>
    </lineage>
</organism>
<proteinExistence type="predicted"/>
<dbReference type="Proteomes" id="UP000738517">
    <property type="component" value="Unassembled WGS sequence"/>
</dbReference>
<name>A0ABW9YSA7_9GAMM</name>